<protein>
    <submittedName>
        <fullName evidence="2">Alpha/beta hydrolase</fullName>
    </submittedName>
</protein>
<evidence type="ECO:0000313" key="2">
    <source>
        <dbReference type="EMBL" id="MCO1655196.1"/>
    </source>
</evidence>
<dbReference type="Proteomes" id="UP001165283">
    <property type="component" value="Unassembled WGS sequence"/>
</dbReference>
<keyword evidence="3" id="KW-1185">Reference proteome</keyword>
<dbReference type="SUPFAM" id="SSF53474">
    <property type="entry name" value="alpha/beta-Hydrolases"/>
    <property type="match status" value="1"/>
</dbReference>
<dbReference type="Pfam" id="PF00561">
    <property type="entry name" value="Abhydrolase_1"/>
    <property type="match status" value="1"/>
</dbReference>
<dbReference type="PRINTS" id="PR00111">
    <property type="entry name" value="ABHYDROLASE"/>
</dbReference>
<dbReference type="PANTHER" id="PTHR43433">
    <property type="entry name" value="HYDROLASE, ALPHA/BETA FOLD FAMILY PROTEIN"/>
    <property type="match status" value="1"/>
</dbReference>
<dbReference type="EMBL" id="JAGSOV010000020">
    <property type="protein sequence ID" value="MCO1655196.1"/>
    <property type="molecule type" value="Genomic_DNA"/>
</dbReference>
<evidence type="ECO:0000313" key="3">
    <source>
        <dbReference type="Proteomes" id="UP001165283"/>
    </source>
</evidence>
<gene>
    <name evidence="2" type="ORF">KDL28_09035</name>
</gene>
<reference evidence="2" key="1">
    <citation type="submission" date="2021-04" db="EMBL/GenBank/DDBJ databases">
        <title>Pseudonocardia sp. nov., isolated from sandy soil of mangrove forest.</title>
        <authorList>
            <person name="Zan Z."/>
            <person name="Huang R."/>
            <person name="Liu W."/>
        </authorList>
    </citation>
    <scope>NUCLEOTIDE SEQUENCE</scope>
    <source>
        <strain evidence="2">S2-4</strain>
    </source>
</reference>
<proteinExistence type="predicted"/>
<dbReference type="Gene3D" id="3.40.50.1820">
    <property type="entry name" value="alpha/beta hydrolase"/>
    <property type="match status" value="1"/>
</dbReference>
<dbReference type="GO" id="GO:0016787">
    <property type="term" value="F:hydrolase activity"/>
    <property type="evidence" value="ECO:0007669"/>
    <property type="project" value="UniProtKB-KW"/>
</dbReference>
<feature type="domain" description="AB hydrolase-1" evidence="1">
    <location>
        <begin position="30"/>
        <end position="277"/>
    </location>
</feature>
<evidence type="ECO:0000259" key="1">
    <source>
        <dbReference type="Pfam" id="PF00561"/>
    </source>
</evidence>
<dbReference type="InterPro" id="IPR000073">
    <property type="entry name" value="AB_hydrolase_1"/>
</dbReference>
<dbReference type="RefSeq" id="WP_252436977.1">
    <property type="nucleotide sequence ID" value="NZ_JAGSOV010000020.1"/>
</dbReference>
<organism evidence="2 3">
    <name type="scientific">Pseudonocardia humida</name>
    <dbReference type="NCBI Taxonomy" id="2800819"/>
    <lineage>
        <taxon>Bacteria</taxon>
        <taxon>Bacillati</taxon>
        <taxon>Actinomycetota</taxon>
        <taxon>Actinomycetes</taxon>
        <taxon>Pseudonocardiales</taxon>
        <taxon>Pseudonocardiaceae</taxon>
        <taxon>Pseudonocardia</taxon>
    </lineage>
</organism>
<accession>A0ABT0ZWW1</accession>
<keyword evidence="2" id="KW-0378">Hydrolase</keyword>
<dbReference type="InterPro" id="IPR029058">
    <property type="entry name" value="AB_hydrolase_fold"/>
</dbReference>
<name>A0ABT0ZWW1_9PSEU</name>
<sequence>MAQTPQFLDRPGGRRVAVHDLTPGAPDEAPVVLLSHAAPGAGDFDPDPKATAAHGVRLLSLDRPGYGGSDPTDDFATVDSAADDAAALLDAVLAPGARAGVAGWSAGGRVALALAARRPELVSRVAVIGTPAPDEEVSWIPAEHMAGLDALRGQPAPVAQAALTPVFEPMLVGASGADRLGLVGAADVDAPVLAGDGVADRLGTMLDSAVAQGSVGLVADLVGYTLRPWGFDPADVRAPVLLAYGAADAIGPEHGRWWASRLPAARLEEHDGLGHLLVVPTWDRTLSHLTG</sequence>
<dbReference type="InterPro" id="IPR050471">
    <property type="entry name" value="AB_hydrolase"/>
</dbReference>
<comment type="caution">
    <text evidence="2">The sequence shown here is derived from an EMBL/GenBank/DDBJ whole genome shotgun (WGS) entry which is preliminary data.</text>
</comment>
<dbReference type="PANTHER" id="PTHR43433:SF5">
    <property type="entry name" value="AB HYDROLASE-1 DOMAIN-CONTAINING PROTEIN"/>
    <property type="match status" value="1"/>
</dbReference>